<keyword evidence="2" id="KW-1185">Reference proteome</keyword>
<reference evidence="1 2" key="1">
    <citation type="journal article" date="2018" name="Nat. Ecol. Evol.">
        <title>Pezizomycetes genomes reveal the molecular basis of ectomycorrhizal truffle lifestyle.</title>
        <authorList>
            <person name="Murat C."/>
            <person name="Payen T."/>
            <person name="Noel B."/>
            <person name="Kuo A."/>
            <person name="Morin E."/>
            <person name="Chen J."/>
            <person name="Kohler A."/>
            <person name="Krizsan K."/>
            <person name="Balestrini R."/>
            <person name="Da Silva C."/>
            <person name="Montanini B."/>
            <person name="Hainaut M."/>
            <person name="Levati E."/>
            <person name="Barry K.W."/>
            <person name="Belfiori B."/>
            <person name="Cichocki N."/>
            <person name="Clum A."/>
            <person name="Dockter R.B."/>
            <person name="Fauchery L."/>
            <person name="Guy J."/>
            <person name="Iotti M."/>
            <person name="Le Tacon F."/>
            <person name="Lindquist E.A."/>
            <person name="Lipzen A."/>
            <person name="Malagnac F."/>
            <person name="Mello A."/>
            <person name="Molinier V."/>
            <person name="Miyauchi S."/>
            <person name="Poulain J."/>
            <person name="Riccioni C."/>
            <person name="Rubini A."/>
            <person name="Sitrit Y."/>
            <person name="Splivallo R."/>
            <person name="Traeger S."/>
            <person name="Wang M."/>
            <person name="Zifcakova L."/>
            <person name="Wipf D."/>
            <person name="Zambonelli A."/>
            <person name="Paolocci F."/>
            <person name="Nowrousian M."/>
            <person name="Ottonello S."/>
            <person name="Baldrian P."/>
            <person name="Spatafora J.W."/>
            <person name="Henrissat B."/>
            <person name="Nagy L.G."/>
            <person name="Aury J.M."/>
            <person name="Wincker P."/>
            <person name="Grigoriev I.V."/>
            <person name="Bonfante P."/>
            <person name="Martin F.M."/>
        </authorList>
    </citation>
    <scope>NUCLEOTIDE SEQUENCE [LARGE SCALE GENOMIC DNA]</scope>
    <source>
        <strain evidence="1 2">120613-1</strain>
    </source>
</reference>
<proteinExistence type="predicted"/>
<protein>
    <submittedName>
        <fullName evidence="1">Uncharacterized protein</fullName>
    </submittedName>
</protein>
<organism evidence="1 2">
    <name type="scientific">Choiromyces venosus 120613-1</name>
    <dbReference type="NCBI Taxonomy" id="1336337"/>
    <lineage>
        <taxon>Eukaryota</taxon>
        <taxon>Fungi</taxon>
        <taxon>Dikarya</taxon>
        <taxon>Ascomycota</taxon>
        <taxon>Pezizomycotina</taxon>
        <taxon>Pezizomycetes</taxon>
        <taxon>Pezizales</taxon>
        <taxon>Tuberaceae</taxon>
        <taxon>Choiromyces</taxon>
    </lineage>
</organism>
<gene>
    <name evidence="1" type="ORF">L873DRAFT_587186</name>
</gene>
<accession>A0A3N4IUF6</accession>
<dbReference type="EMBL" id="ML120554">
    <property type="protein sequence ID" value="RPA89823.1"/>
    <property type="molecule type" value="Genomic_DNA"/>
</dbReference>
<name>A0A3N4IUF6_9PEZI</name>
<evidence type="ECO:0000313" key="1">
    <source>
        <dbReference type="EMBL" id="RPA89823.1"/>
    </source>
</evidence>
<dbReference type="Proteomes" id="UP000276215">
    <property type="component" value="Unassembled WGS sequence"/>
</dbReference>
<dbReference type="AlphaFoldDB" id="A0A3N4IUF6"/>
<evidence type="ECO:0000313" key="2">
    <source>
        <dbReference type="Proteomes" id="UP000276215"/>
    </source>
</evidence>
<sequence length="120" mass="13517">MFPLGGGVCVCVWAWMGTFLTRHAPETAFRKRGKKKRKKSRICLTYLYNNNQLLSLTPSLFFSKSHTRIRYAGFSSRASQQGNVLVCVRLSKRKIDDLANALAEISLLYWGGGKVVLCTL</sequence>